<feature type="transmembrane region" description="Helical" evidence="6">
    <location>
        <begin position="413"/>
        <end position="432"/>
    </location>
</feature>
<evidence type="ECO:0000256" key="2">
    <source>
        <dbReference type="ARBA" id="ARBA00022692"/>
    </source>
</evidence>
<protein>
    <recommendedName>
        <fullName evidence="7">DUF3955 domain-containing protein</fullName>
    </recommendedName>
</protein>
<feature type="transmembrane region" description="Helical" evidence="6">
    <location>
        <begin position="535"/>
        <end position="555"/>
    </location>
</feature>
<sequence length="618" mass="66250">MVDTRAYTVDAQLSAAADDSQSHRRRQSYMHGLLLLLIVVFLWTASNFLTNALLTTGGYDKPFFVTYANTSSFALYLVPYLVSSRLRKRWSNAAANPHTYTSLPQHDVEADADQSEHHIQDDKDELPKWLKTLGFDVPTVTPDQSVAAASTAAVVVTPTVKPFALLAEDQQQQQQQQQQQPRGRGGKKASCTNLNHKPIRLTRSFSHCQQQQYQQDDSSTASTPLLAPTPPVSRPSSPVRPFLVSTSVPRPSSIDGRRPRTSISIVRAADGNASAIPAVPVAALPLPPLTLRETAILASQFTLVWFGANWAINAGLGLTSVASGTTIGSASGFFTLALGAALGVDRFTLARLGAVCISALGVAAVTFADRDSATSTITVSSEAILDGLWRRSWTSTSAASMHSFVSKPPNAPLGDMLALLSALLYSLYVMLLKTRIGSEDRISMPLMFGMVGAINIVCLWPMLPLLHFARIESFSLPPSPSIWAGVVLNMCITLVSDFIYLLAMLKSSPLITTLGLSLTIPLAVVIDALKGSHTGGVVAVVGSTAVLSSFGFIGWDDHRLFQQESAKALATAAASAELGEQHHAPHEHHAHCHMNRVHPPSIPPRTPTTSSAITVVSD</sequence>
<dbReference type="Proteomes" id="UP000000561">
    <property type="component" value="Chromosome 18"/>
</dbReference>
<evidence type="ECO:0000259" key="7">
    <source>
        <dbReference type="Pfam" id="PF13127"/>
    </source>
</evidence>
<dbReference type="AlphaFoldDB" id="A0A0D1DPY9"/>
<comment type="subcellular location">
    <subcellularLocation>
        <location evidence="1">Membrane</location>
        <topology evidence="1">Multi-pass membrane protein</topology>
    </subcellularLocation>
</comment>
<dbReference type="InterPro" id="IPR025016">
    <property type="entry name" value="DUF3955"/>
</dbReference>
<dbReference type="KEGG" id="uma:UMAG_05473"/>
<proteinExistence type="predicted"/>
<feature type="transmembrane region" description="Helical" evidence="6">
    <location>
        <begin position="32"/>
        <end position="50"/>
    </location>
</feature>
<dbReference type="FunCoup" id="A0A0D1DPY9">
    <property type="interactions" value="111"/>
</dbReference>
<feature type="region of interest" description="Disordered" evidence="5">
    <location>
        <begin position="206"/>
        <end position="258"/>
    </location>
</feature>
<dbReference type="PANTHER" id="PTHR23051">
    <property type="entry name" value="SOLUTE CARRIER FAMILY 35, MEMBER F5"/>
    <property type="match status" value="1"/>
</dbReference>
<feature type="transmembrane region" description="Helical" evidence="6">
    <location>
        <begin position="482"/>
        <end position="503"/>
    </location>
</feature>
<feature type="domain" description="DUF3955" evidence="7">
    <location>
        <begin position="29"/>
        <end position="78"/>
    </location>
</feature>
<evidence type="ECO:0000313" key="9">
    <source>
        <dbReference type="Proteomes" id="UP000000561"/>
    </source>
</evidence>
<feature type="transmembrane region" description="Helical" evidence="6">
    <location>
        <begin position="294"/>
        <end position="312"/>
    </location>
</feature>
<keyword evidence="9" id="KW-1185">Reference proteome</keyword>
<dbReference type="VEuPathDB" id="FungiDB:UMAG_05473"/>
<dbReference type="eggNOG" id="KOG2765">
    <property type="taxonomic scope" value="Eukaryota"/>
</dbReference>
<dbReference type="EMBL" id="CM003157">
    <property type="protein sequence ID" value="KIS66479.1"/>
    <property type="molecule type" value="Genomic_DNA"/>
</dbReference>
<feature type="transmembrane region" description="Helical" evidence="6">
    <location>
        <begin position="510"/>
        <end position="529"/>
    </location>
</feature>
<feature type="region of interest" description="Disordered" evidence="5">
    <location>
        <begin position="168"/>
        <end position="192"/>
    </location>
</feature>
<feature type="transmembrane region" description="Helical" evidence="6">
    <location>
        <begin position="62"/>
        <end position="82"/>
    </location>
</feature>
<accession>A0A0D1DPY9</accession>
<evidence type="ECO:0000256" key="3">
    <source>
        <dbReference type="ARBA" id="ARBA00022989"/>
    </source>
</evidence>
<evidence type="ECO:0000313" key="8">
    <source>
        <dbReference type="EMBL" id="KIS66479.1"/>
    </source>
</evidence>
<keyword evidence="4 6" id="KW-0472">Membrane</keyword>
<evidence type="ECO:0000256" key="4">
    <source>
        <dbReference type="ARBA" id="ARBA00023136"/>
    </source>
</evidence>
<evidence type="ECO:0000256" key="6">
    <source>
        <dbReference type="SAM" id="Phobius"/>
    </source>
</evidence>
<gene>
    <name evidence="8" type="ORF">UMAG_05473</name>
</gene>
<feature type="compositionally biased region" description="Low complexity" evidence="5">
    <location>
        <begin position="209"/>
        <end position="226"/>
    </location>
</feature>
<feature type="compositionally biased region" description="Basic and acidic residues" evidence="5">
    <location>
        <begin position="106"/>
        <end position="121"/>
    </location>
</feature>
<feature type="region of interest" description="Disordered" evidence="5">
    <location>
        <begin position="97"/>
        <end position="121"/>
    </location>
</feature>
<organism evidence="8 9">
    <name type="scientific">Mycosarcoma maydis</name>
    <name type="common">Corn smut fungus</name>
    <name type="synonym">Ustilago maydis</name>
    <dbReference type="NCBI Taxonomy" id="5270"/>
    <lineage>
        <taxon>Eukaryota</taxon>
        <taxon>Fungi</taxon>
        <taxon>Dikarya</taxon>
        <taxon>Basidiomycota</taxon>
        <taxon>Ustilaginomycotina</taxon>
        <taxon>Ustilaginomycetes</taxon>
        <taxon>Ustilaginales</taxon>
        <taxon>Ustilaginaceae</taxon>
        <taxon>Mycosarcoma</taxon>
    </lineage>
</organism>
<dbReference type="Pfam" id="PF13127">
    <property type="entry name" value="DUF3955"/>
    <property type="match status" value="1"/>
</dbReference>
<feature type="transmembrane region" description="Helical" evidence="6">
    <location>
        <begin position="349"/>
        <end position="368"/>
    </location>
</feature>
<dbReference type="RefSeq" id="XP_011391810.1">
    <property type="nucleotide sequence ID" value="XM_011393508.1"/>
</dbReference>
<dbReference type="GeneID" id="23565359"/>
<dbReference type="GO" id="GO:0016020">
    <property type="term" value="C:membrane"/>
    <property type="evidence" value="ECO:0007669"/>
    <property type="project" value="UniProtKB-SubCell"/>
</dbReference>
<dbReference type="PANTHER" id="PTHR23051:SF0">
    <property type="entry name" value="SOLUTE CARRIER FAMILY 35 MEMBER F5"/>
    <property type="match status" value="1"/>
</dbReference>
<name>A0A0D1DPY9_MYCMD</name>
<evidence type="ECO:0000256" key="5">
    <source>
        <dbReference type="SAM" id="MobiDB-lite"/>
    </source>
</evidence>
<evidence type="ECO:0000256" key="1">
    <source>
        <dbReference type="ARBA" id="ARBA00004141"/>
    </source>
</evidence>
<feature type="transmembrane region" description="Helical" evidence="6">
    <location>
        <begin position="318"/>
        <end position="342"/>
    </location>
</feature>
<dbReference type="InParanoid" id="A0A0D1DPY9"/>
<feature type="transmembrane region" description="Helical" evidence="6">
    <location>
        <begin position="444"/>
        <end position="462"/>
    </location>
</feature>
<dbReference type="OrthoDB" id="1436450at2759"/>
<dbReference type="OMA" id="NMCITLV"/>
<keyword evidence="2 6" id="KW-0812">Transmembrane</keyword>
<feature type="compositionally biased region" description="Low complexity" evidence="5">
    <location>
        <begin position="170"/>
        <end position="180"/>
    </location>
</feature>
<keyword evidence="3 6" id="KW-1133">Transmembrane helix</keyword>
<reference evidence="8 9" key="1">
    <citation type="journal article" date="2006" name="Nature">
        <title>Insights from the genome of the biotrophic fungal plant pathogen Ustilago maydis.</title>
        <authorList>
            <person name="Kamper J."/>
            <person name="Kahmann R."/>
            <person name="Bolker M."/>
            <person name="Ma L.J."/>
            <person name="Brefort T."/>
            <person name="Saville B.J."/>
            <person name="Banuett F."/>
            <person name="Kronstad J.W."/>
            <person name="Gold S.E."/>
            <person name="Muller O."/>
            <person name="Perlin M.H."/>
            <person name="Wosten H.A."/>
            <person name="de Vries R."/>
            <person name="Ruiz-Herrera J."/>
            <person name="Reynaga-Pena C.G."/>
            <person name="Snetselaar K."/>
            <person name="McCann M."/>
            <person name="Perez-Martin J."/>
            <person name="Feldbrugge M."/>
            <person name="Basse C.W."/>
            <person name="Steinberg G."/>
            <person name="Ibeas J.I."/>
            <person name="Holloman W."/>
            <person name="Guzman P."/>
            <person name="Farman M."/>
            <person name="Stajich J.E."/>
            <person name="Sentandreu R."/>
            <person name="Gonzalez-Prieto J.M."/>
            <person name="Kennell J.C."/>
            <person name="Molina L."/>
            <person name="Schirawski J."/>
            <person name="Mendoza-Mendoza A."/>
            <person name="Greilinger D."/>
            <person name="Munch K."/>
            <person name="Rossel N."/>
            <person name="Scherer M."/>
            <person name="Vranes M."/>
            <person name="Ladendorf O."/>
            <person name="Vincon V."/>
            <person name="Fuchs U."/>
            <person name="Sandrock B."/>
            <person name="Meng S."/>
            <person name="Ho E.C."/>
            <person name="Cahill M.J."/>
            <person name="Boyce K.J."/>
            <person name="Klose J."/>
            <person name="Klosterman S.J."/>
            <person name="Deelstra H.J."/>
            <person name="Ortiz-Castellanos L."/>
            <person name="Li W."/>
            <person name="Sanchez-Alonso P."/>
            <person name="Schreier P.H."/>
            <person name="Hauser-Hahn I."/>
            <person name="Vaupel M."/>
            <person name="Koopmann E."/>
            <person name="Friedrich G."/>
            <person name="Voss H."/>
            <person name="Schluter T."/>
            <person name="Margolis J."/>
            <person name="Platt D."/>
            <person name="Swimmer C."/>
            <person name="Gnirke A."/>
            <person name="Chen F."/>
            <person name="Vysotskaia V."/>
            <person name="Mannhaupt G."/>
            <person name="Guldener U."/>
            <person name="Munsterkotter M."/>
            <person name="Haase D."/>
            <person name="Oesterheld M."/>
            <person name="Mewes H.W."/>
            <person name="Mauceli E.W."/>
            <person name="DeCaprio D."/>
            <person name="Wade C.M."/>
            <person name="Butler J."/>
            <person name="Young S."/>
            <person name="Jaffe D.B."/>
            <person name="Calvo S."/>
            <person name="Nusbaum C."/>
            <person name="Galagan J."/>
            <person name="Birren B.W."/>
        </authorList>
    </citation>
    <scope>NUCLEOTIDE SEQUENCE [LARGE SCALE GENOMIC DNA]</scope>
    <source>
        <strain evidence="9">DSM 14603 / FGSC 9021 / UM521</strain>
    </source>
</reference>